<comment type="caution">
    <text evidence="2">The sequence shown here is derived from an EMBL/GenBank/DDBJ whole genome shotgun (WGS) entry which is preliminary data.</text>
</comment>
<dbReference type="Pfam" id="PF01695">
    <property type="entry name" value="IstB_IS21"/>
    <property type="match status" value="1"/>
</dbReference>
<dbReference type="Gene3D" id="3.40.50.300">
    <property type="entry name" value="P-loop containing nucleotide triphosphate hydrolases"/>
    <property type="match status" value="1"/>
</dbReference>
<dbReference type="Proteomes" id="UP001157946">
    <property type="component" value="Unassembled WGS sequence"/>
</dbReference>
<dbReference type="InterPro" id="IPR009928">
    <property type="entry name" value="DnaI_N"/>
</dbReference>
<reference evidence="2" key="1">
    <citation type="submission" date="2017-05" db="EMBL/GenBank/DDBJ databases">
        <authorList>
            <person name="Varghese N."/>
            <person name="Submissions S."/>
        </authorList>
    </citation>
    <scope>NUCLEOTIDE SEQUENCE</scope>
    <source>
        <strain evidence="2">DSM 45262</strain>
    </source>
</reference>
<protein>
    <submittedName>
        <fullName evidence="2">Primosomal protein DnaI</fullName>
    </submittedName>
</protein>
<dbReference type="Pfam" id="PF07319">
    <property type="entry name" value="DnaI_N"/>
    <property type="match status" value="1"/>
</dbReference>
<proteinExistence type="predicted"/>
<evidence type="ECO:0000259" key="1">
    <source>
        <dbReference type="SMART" id="SM00382"/>
    </source>
</evidence>
<dbReference type="CDD" id="cd00009">
    <property type="entry name" value="AAA"/>
    <property type="match status" value="1"/>
</dbReference>
<sequence length="320" mass="36164">MKRINNVLTKNKFSTKLIDKRVEAITKHPYVVKFLIENEGEISQSQLRPFLSKLNQYIRELDNCNECPGLEQCPNLMRGHYPSLKAYMGNIDITMNQCVKLKNDYAEQNRKTLIQCHAIPKDVQTATFNTIEMDNHRLKAIDLAITFCNELIMGSKLGGLYLHGAFGVGKSHIAGAIANTLADGDIPVLMVHTPSLVNEMRDAIAEAMRGNKLSATVSKKLELLSSTPVLILDDIGTETYSSWIRDNVFGVILQNRVSKQLPTIYTSNLTLDELEQALSWISHKGQTYEDKVGARRIMERIRPYVIPVEVGGRNRRYDKK</sequence>
<dbReference type="InterPro" id="IPR027417">
    <property type="entry name" value="P-loop_NTPase"/>
</dbReference>
<organism evidence="2 3">
    <name type="scientific">Laceyella tengchongensis</name>
    <dbReference type="NCBI Taxonomy" id="574699"/>
    <lineage>
        <taxon>Bacteria</taxon>
        <taxon>Bacillati</taxon>
        <taxon>Bacillota</taxon>
        <taxon>Bacilli</taxon>
        <taxon>Bacillales</taxon>
        <taxon>Thermoactinomycetaceae</taxon>
        <taxon>Laceyella</taxon>
    </lineage>
</organism>
<dbReference type="RefSeq" id="WP_102991846.1">
    <property type="nucleotide sequence ID" value="NZ_FXTU01000001.1"/>
</dbReference>
<name>A0AA46ADC0_9BACL</name>
<dbReference type="InterPro" id="IPR003593">
    <property type="entry name" value="AAA+_ATPase"/>
</dbReference>
<accession>A0AA46ADC0</accession>
<dbReference type="SUPFAM" id="SSF52540">
    <property type="entry name" value="P-loop containing nucleoside triphosphate hydrolases"/>
    <property type="match status" value="1"/>
</dbReference>
<dbReference type="NCBIfam" id="NF006505">
    <property type="entry name" value="PRK08939.1"/>
    <property type="match status" value="1"/>
</dbReference>
<feature type="domain" description="AAA+ ATPase" evidence="1">
    <location>
        <begin position="156"/>
        <end position="312"/>
    </location>
</feature>
<dbReference type="EMBL" id="FXTU01000001">
    <property type="protein sequence ID" value="SMP03851.1"/>
    <property type="molecule type" value="Genomic_DNA"/>
</dbReference>
<keyword evidence="3" id="KW-1185">Reference proteome</keyword>
<dbReference type="GO" id="GO:0006260">
    <property type="term" value="P:DNA replication"/>
    <property type="evidence" value="ECO:0007669"/>
    <property type="project" value="TreeGrafter"/>
</dbReference>
<dbReference type="InterPro" id="IPR002611">
    <property type="entry name" value="IstB_ATP-bd"/>
</dbReference>
<evidence type="ECO:0000313" key="3">
    <source>
        <dbReference type="Proteomes" id="UP001157946"/>
    </source>
</evidence>
<dbReference type="GO" id="GO:0005524">
    <property type="term" value="F:ATP binding"/>
    <property type="evidence" value="ECO:0007669"/>
    <property type="project" value="InterPro"/>
</dbReference>
<evidence type="ECO:0000313" key="2">
    <source>
        <dbReference type="EMBL" id="SMP03851.1"/>
    </source>
</evidence>
<gene>
    <name evidence="2" type="ORF">SAMN06265361_101491</name>
</gene>
<dbReference type="AlphaFoldDB" id="A0AA46ADC0"/>
<dbReference type="PANTHER" id="PTHR30050">
    <property type="entry name" value="CHROMOSOMAL REPLICATION INITIATOR PROTEIN DNAA"/>
    <property type="match status" value="1"/>
</dbReference>
<dbReference type="SMART" id="SM00382">
    <property type="entry name" value="AAA"/>
    <property type="match status" value="1"/>
</dbReference>
<dbReference type="PANTHER" id="PTHR30050:SF8">
    <property type="entry name" value="PRIMOSOMAL PROTEIN DNAI"/>
    <property type="match status" value="1"/>
</dbReference>